<feature type="region of interest" description="Disordered" evidence="1">
    <location>
        <begin position="24"/>
        <end position="57"/>
    </location>
</feature>
<evidence type="ECO:0000313" key="2">
    <source>
        <dbReference type="EMBL" id="KAH7330939.1"/>
    </source>
</evidence>
<dbReference type="EMBL" id="CM035425">
    <property type="protein sequence ID" value="KAH7330939.1"/>
    <property type="molecule type" value="Genomic_DNA"/>
</dbReference>
<dbReference type="AlphaFoldDB" id="A0A8T2SDI4"/>
<evidence type="ECO:0000256" key="1">
    <source>
        <dbReference type="SAM" id="MobiDB-lite"/>
    </source>
</evidence>
<proteinExistence type="predicted"/>
<gene>
    <name evidence="2" type="ORF">KP509_20G009000</name>
</gene>
<accession>A0A8T2SDI4</accession>
<evidence type="ECO:0000313" key="3">
    <source>
        <dbReference type="Proteomes" id="UP000825935"/>
    </source>
</evidence>
<name>A0A8T2SDI4_CERRI</name>
<sequence length="202" mass="22831">MSSGTFTPVDVHSAMQSASFHGFAPQEVQRSQKSQHLWDNCFPPGVEPEPNPASSGAMLQTHLPVQMQTSQLQQPQLQQQQIQQYPQQLVHPHPHAPPYPHTHPHLPLNMQTYHPQQQQQQRTPFGFNMRTSRASEKMRPKRKAAKESSKQVPVVKSTSTDETRTGTEKGPGWCSVCQTRLCHRSSFEAASRRKGLRKPLCV</sequence>
<feature type="compositionally biased region" description="Polar residues" evidence="1">
    <location>
        <begin position="28"/>
        <end position="37"/>
    </location>
</feature>
<feature type="region of interest" description="Disordered" evidence="1">
    <location>
        <begin position="93"/>
        <end position="170"/>
    </location>
</feature>
<dbReference type="Proteomes" id="UP000825935">
    <property type="component" value="Chromosome 20"/>
</dbReference>
<comment type="caution">
    <text evidence="2">The sequence shown here is derived from an EMBL/GenBank/DDBJ whole genome shotgun (WGS) entry which is preliminary data.</text>
</comment>
<organism evidence="2 3">
    <name type="scientific">Ceratopteris richardii</name>
    <name type="common">Triangle waterfern</name>
    <dbReference type="NCBI Taxonomy" id="49495"/>
    <lineage>
        <taxon>Eukaryota</taxon>
        <taxon>Viridiplantae</taxon>
        <taxon>Streptophyta</taxon>
        <taxon>Embryophyta</taxon>
        <taxon>Tracheophyta</taxon>
        <taxon>Polypodiopsida</taxon>
        <taxon>Polypodiidae</taxon>
        <taxon>Polypodiales</taxon>
        <taxon>Pteridineae</taxon>
        <taxon>Pteridaceae</taxon>
        <taxon>Parkerioideae</taxon>
        <taxon>Ceratopteris</taxon>
    </lineage>
</organism>
<keyword evidence="3" id="KW-1185">Reference proteome</keyword>
<protein>
    <submittedName>
        <fullName evidence="2">Uncharacterized protein</fullName>
    </submittedName>
</protein>
<reference evidence="2" key="1">
    <citation type="submission" date="2021-08" db="EMBL/GenBank/DDBJ databases">
        <title>WGS assembly of Ceratopteris richardii.</title>
        <authorList>
            <person name="Marchant D.B."/>
            <person name="Chen G."/>
            <person name="Jenkins J."/>
            <person name="Shu S."/>
            <person name="Leebens-Mack J."/>
            <person name="Grimwood J."/>
            <person name="Schmutz J."/>
            <person name="Soltis P."/>
            <person name="Soltis D."/>
            <person name="Chen Z.-H."/>
        </authorList>
    </citation>
    <scope>NUCLEOTIDE SEQUENCE</scope>
    <source>
        <strain evidence="2">Whitten #5841</strain>
        <tissue evidence="2">Leaf</tissue>
    </source>
</reference>